<feature type="compositionally biased region" description="Acidic residues" evidence="1">
    <location>
        <begin position="249"/>
        <end position="274"/>
    </location>
</feature>
<dbReference type="GO" id="GO:0016279">
    <property type="term" value="F:protein-lysine N-methyltransferase activity"/>
    <property type="evidence" value="ECO:0007669"/>
    <property type="project" value="UniProtKB-UniRule"/>
</dbReference>
<dbReference type="CDD" id="cd10527">
    <property type="entry name" value="SET_LSMT"/>
    <property type="match status" value="1"/>
</dbReference>
<dbReference type="InterPro" id="IPR046341">
    <property type="entry name" value="SET_dom_sf"/>
</dbReference>
<gene>
    <name evidence="3" type="primary">RKM3</name>
    <name evidence="3" type="ORF">AWJ20_3606</name>
</gene>
<dbReference type="Gene3D" id="3.90.1410.10">
    <property type="entry name" value="set domain protein methyltransferase, domain 1"/>
    <property type="match status" value="2"/>
</dbReference>
<keyword evidence="4" id="KW-1185">Reference proteome</keyword>
<feature type="domain" description="SET" evidence="2">
    <location>
        <begin position="20"/>
        <end position="344"/>
    </location>
</feature>
<reference evidence="3 4" key="1">
    <citation type="submission" date="2016-02" db="EMBL/GenBank/DDBJ databases">
        <title>Complete genome sequence and transcriptome regulation of the pentose utilising yeast Sugiyamaella lignohabitans.</title>
        <authorList>
            <person name="Bellasio M."/>
            <person name="Peymann A."/>
            <person name="Valli M."/>
            <person name="Sipitzky M."/>
            <person name="Graf A."/>
            <person name="Sauer M."/>
            <person name="Marx H."/>
            <person name="Mattanovich D."/>
        </authorList>
    </citation>
    <scope>NUCLEOTIDE SEQUENCE [LARGE SCALE GENOMIC DNA]</scope>
    <source>
        <strain evidence="3 4">CBS 10342</strain>
    </source>
</reference>
<dbReference type="AlphaFoldDB" id="A0A170QXX9"/>
<dbReference type="PANTHER" id="PTHR13271">
    <property type="entry name" value="UNCHARACTERIZED PUTATIVE METHYLTRANSFERASE"/>
    <property type="match status" value="1"/>
</dbReference>
<evidence type="ECO:0000256" key="1">
    <source>
        <dbReference type="SAM" id="MobiDB-lite"/>
    </source>
</evidence>
<feature type="compositionally biased region" description="Acidic residues" evidence="1">
    <location>
        <begin position="283"/>
        <end position="292"/>
    </location>
</feature>
<evidence type="ECO:0000259" key="2">
    <source>
        <dbReference type="PROSITE" id="PS50280"/>
    </source>
</evidence>
<evidence type="ECO:0000313" key="3">
    <source>
        <dbReference type="EMBL" id="ANB15957.1"/>
    </source>
</evidence>
<evidence type="ECO:0000313" key="4">
    <source>
        <dbReference type="Proteomes" id="UP000189580"/>
    </source>
</evidence>
<dbReference type="RefSeq" id="XP_018738434.1">
    <property type="nucleotide sequence ID" value="XM_018880634.1"/>
</dbReference>
<organism evidence="3 4">
    <name type="scientific">Sugiyamaella lignohabitans</name>
    <dbReference type="NCBI Taxonomy" id="796027"/>
    <lineage>
        <taxon>Eukaryota</taxon>
        <taxon>Fungi</taxon>
        <taxon>Dikarya</taxon>
        <taxon>Ascomycota</taxon>
        <taxon>Saccharomycotina</taxon>
        <taxon>Dipodascomycetes</taxon>
        <taxon>Dipodascales</taxon>
        <taxon>Trichomonascaceae</taxon>
        <taxon>Sugiyamaella</taxon>
    </lineage>
</organism>
<feature type="region of interest" description="Disordered" evidence="1">
    <location>
        <begin position="249"/>
        <end position="321"/>
    </location>
</feature>
<dbReference type="PANTHER" id="PTHR13271:SF34">
    <property type="entry name" value="N-LYSINE METHYLTRANSFERASE SETD6"/>
    <property type="match status" value="1"/>
</dbReference>
<feature type="compositionally biased region" description="Basic and acidic residues" evidence="1">
    <location>
        <begin position="293"/>
        <end position="309"/>
    </location>
</feature>
<proteinExistence type="predicted"/>
<dbReference type="KEGG" id="slb:AWJ20_3606"/>
<protein>
    <submittedName>
        <fullName evidence="3">Rkm3p</fullName>
    </submittedName>
</protein>
<dbReference type="InterPro" id="IPR001214">
    <property type="entry name" value="SET_dom"/>
</dbReference>
<dbReference type="GeneID" id="30035647"/>
<sequence length="541" mass="60643">MADISHNEDYANLIEWMVENKIELSSLIKIDESPLGGVGVFSTADIAEGDVVLRVPKDCVLSPVTCGIANLLDEHELDGMIGLTIAYMFEKSQGEKSPWFGFLKTIRPPDHDLPRFWPEADRQLLKGTEMDKMGGLDDTEVLETYKDIVAPFIEANKQLFRGIPAYATYDGYREALVEVTSRAFEVDDYRGLSLVPGACLFNHSDSENVHFESQGEVCELCGAANYCDHIAYQEIEFAKMQAQMNQEDNDFEDIDSEEEEEEEEEQEENGEDSCEVDRMLVEPDSDIDSSADEADHDHDDDCACGHDSTDTSQDSDIDEDEPDSCELVVMSDVSAGKELFNTYGEYNNGVLLSRYGFAIWDNQHESVGLASQVLQFAKQKDLKPRLKWWAKHFYQCVFDIDPELYEETVEAILANDPDEPPPPPPDSLTWKDTLEIVSSGQPTPGLILVINLLALSPQKFALLQTQAKRGKYSALPTGAQGCSKILVSLVNKKLSTYKDANLTSQEYAKLINQSDISHNKRLAFTVIGTEKLVLERFLKMF</sequence>
<name>A0A170QXX9_9ASCO</name>
<accession>A0A170QXX9</accession>
<dbReference type="PROSITE" id="PS50280">
    <property type="entry name" value="SET"/>
    <property type="match status" value="1"/>
</dbReference>
<dbReference type="SUPFAM" id="SSF82199">
    <property type="entry name" value="SET domain"/>
    <property type="match status" value="2"/>
</dbReference>
<dbReference type="GO" id="GO:0032259">
    <property type="term" value="P:methylation"/>
    <property type="evidence" value="ECO:0007669"/>
    <property type="project" value="UniProtKB-KW"/>
</dbReference>
<dbReference type="InterPro" id="IPR050600">
    <property type="entry name" value="SETD3_SETD6_MTase"/>
</dbReference>
<dbReference type="EMBL" id="CP014503">
    <property type="protein sequence ID" value="ANB15957.1"/>
    <property type="molecule type" value="Genomic_DNA"/>
</dbReference>
<dbReference type="Proteomes" id="UP000189580">
    <property type="component" value="Chromosome b"/>
</dbReference>
<dbReference type="GO" id="GO:0005634">
    <property type="term" value="C:nucleus"/>
    <property type="evidence" value="ECO:0007669"/>
    <property type="project" value="UniProtKB-SubCell"/>
</dbReference>
<dbReference type="OrthoDB" id="441812at2759"/>